<dbReference type="EMBL" id="MG727695">
    <property type="protein sequence ID" value="AUS03613.1"/>
    <property type="molecule type" value="Genomic_DNA"/>
</dbReference>
<organism evidence="3 4">
    <name type="scientific">Paenibacillus phage BN12</name>
    <dbReference type="NCBI Taxonomy" id="2070189"/>
    <lineage>
        <taxon>Viruses</taxon>
        <taxon>Duplodnaviria</taxon>
        <taxon>Heunggongvirae</taxon>
        <taxon>Uroviricota</taxon>
        <taxon>Caudoviricetes</taxon>
        <taxon>Fernvirus</taxon>
        <taxon>Fernvirus BN12</taxon>
    </lineage>
</organism>
<reference evidence="4" key="1">
    <citation type="submission" date="2017-12" db="EMBL/GenBank/DDBJ databases">
        <authorList>
            <person name="Payne A.M."/>
            <person name="Imahara C."/>
            <person name="Merrill B.D."/>
            <person name="Ward A.T."/>
            <person name="Berg J.A."/>
            <person name="Hilton J.A."/>
            <person name="Fajardo C.P."/>
            <person name="Walker J.K."/>
            <person name="Breakwell D.P."/>
            <person name="Grose J.H."/>
            <person name="Hope S."/>
            <person name="Tsourkas P.K."/>
        </authorList>
    </citation>
    <scope>NUCLEOTIDE SEQUENCE [LARGE SCALE GENOMIC DNA]</scope>
</reference>
<dbReference type="Proteomes" id="UP000241154">
    <property type="component" value="Segment"/>
</dbReference>
<accession>A0A2I7SCI5</accession>
<dbReference type="Pfam" id="PF09643">
    <property type="entry name" value="YopX"/>
    <property type="match status" value="1"/>
</dbReference>
<dbReference type="SUPFAM" id="SSF159006">
    <property type="entry name" value="YopX-like"/>
    <property type="match status" value="1"/>
</dbReference>
<dbReference type="Gene3D" id="2.30.30.290">
    <property type="entry name" value="YopX-like domains"/>
    <property type="match status" value="1"/>
</dbReference>
<proteinExistence type="predicted"/>
<dbReference type="InterPro" id="IPR019096">
    <property type="entry name" value="YopX_protein"/>
</dbReference>
<feature type="region of interest" description="Disordered" evidence="1">
    <location>
        <begin position="1"/>
        <end position="20"/>
    </location>
</feature>
<dbReference type="InterPro" id="IPR023385">
    <property type="entry name" value="YopX-like_C"/>
</dbReference>
<name>A0A2I7SCI5_9CAUD</name>
<evidence type="ECO:0000256" key="1">
    <source>
        <dbReference type="SAM" id="MobiDB-lite"/>
    </source>
</evidence>
<gene>
    <name evidence="3" type="ORF">BN12_65</name>
</gene>
<evidence type="ECO:0000259" key="2">
    <source>
        <dbReference type="Pfam" id="PF09643"/>
    </source>
</evidence>
<evidence type="ECO:0000313" key="4">
    <source>
        <dbReference type="Proteomes" id="UP000241154"/>
    </source>
</evidence>
<protein>
    <submittedName>
        <fullName evidence="3">Protein YopX</fullName>
    </submittedName>
</protein>
<keyword evidence="4" id="KW-1185">Reference proteome</keyword>
<sequence length="150" mass="17285">MGKSRRIKERAPAFSLPKGDETGMNRPIKFRACHLPTLKMFGMEDLICEEHLLDMLTMINEKSKEDFSQLMQFTGLYDCNGKEIYEDDIVEIKNHPFDRFIGINGMYTVGYSDRMEICCGSWLLHHALPYVTVVGNMYEHSHLLGGTEDE</sequence>
<evidence type="ECO:0000313" key="3">
    <source>
        <dbReference type="EMBL" id="AUS03613.1"/>
    </source>
</evidence>
<feature type="domain" description="YopX protein" evidence="2">
    <location>
        <begin position="31"/>
        <end position="144"/>
    </location>
</feature>